<comment type="caution">
    <text evidence="2">The sequence shown here is derived from an EMBL/GenBank/DDBJ whole genome shotgun (WGS) entry which is preliminary data.</text>
</comment>
<name>A0AAV9PGD2_9PEZI</name>
<gene>
    <name evidence="2" type="ORF">LTR77_002887</name>
</gene>
<dbReference type="AlphaFoldDB" id="A0AAV9PGD2"/>
<dbReference type="Proteomes" id="UP001337655">
    <property type="component" value="Unassembled WGS sequence"/>
</dbReference>
<evidence type="ECO:0000256" key="1">
    <source>
        <dbReference type="SAM" id="MobiDB-lite"/>
    </source>
</evidence>
<reference evidence="2 3" key="1">
    <citation type="submission" date="2023-08" db="EMBL/GenBank/DDBJ databases">
        <title>Black Yeasts Isolated from many extreme environments.</title>
        <authorList>
            <person name="Coleine C."/>
            <person name="Stajich J.E."/>
            <person name="Selbmann L."/>
        </authorList>
    </citation>
    <scope>NUCLEOTIDE SEQUENCE [LARGE SCALE GENOMIC DNA]</scope>
    <source>
        <strain evidence="2 3">CCFEE 5935</strain>
    </source>
</reference>
<keyword evidence="3" id="KW-1185">Reference proteome</keyword>
<proteinExistence type="predicted"/>
<evidence type="ECO:0000313" key="3">
    <source>
        <dbReference type="Proteomes" id="UP001337655"/>
    </source>
</evidence>
<organism evidence="2 3">
    <name type="scientific">Saxophila tyrrhenica</name>
    <dbReference type="NCBI Taxonomy" id="1690608"/>
    <lineage>
        <taxon>Eukaryota</taxon>
        <taxon>Fungi</taxon>
        <taxon>Dikarya</taxon>
        <taxon>Ascomycota</taxon>
        <taxon>Pezizomycotina</taxon>
        <taxon>Dothideomycetes</taxon>
        <taxon>Dothideomycetidae</taxon>
        <taxon>Mycosphaerellales</taxon>
        <taxon>Extremaceae</taxon>
        <taxon>Saxophila</taxon>
    </lineage>
</organism>
<dbReference type="GeneID" id="89924234"/>
<evidence type="ECO:0000313" key="2">
    <source>
        <dbReference type="EMBL" id="KAK5172767.1"/>
    </source>
</evidence>
<sequence>MASEAAVCPVVGTTTSVLPPDHPAFNADDLEARCPVTNAKVEHHNKTIHNHPSSSTIPNDGSKKNDATKCPALANASSEDKIVDDVCPVVGPVSAMV</sequence>
<accession>A0AAV9PGD2</accession>
<feature type="region of interest" description="Disordered" evidence="1">
    <location>
        <begin position="43"/>
        <end position="68"/>
    </location>
</feature>
<dbReference type="EMBL" id="JAVRRT010000004">
    <property type="protein sequence ID" value="KAK5172767.1"/>
    <property type="molecule type" value="Genomic_DNA"/>
</dbReference>
<protein>
    <submittedName>
        <fullName evidence="2">Uncharacterized protein</fullName>
    </submittedName>
</protein>
<dbReference type="RefSeq" id="XP_064661485.1">
    <property type="nucleotide sequence ID" value="XM_064800146.1"/>
</dbReference>
<feature type="compositionally biased region" description="Polar residues" evidence="1">
    <location>
        <begin position="50"/>
        <end position="59"/>
    </location>
</feature>